<proteinExistence type="predicted"/>
<dbReference type="Proteomes" id="UP000198661">
    <property type="component" value="Unassembled WGS sequence"/>
</dbReference>
<protein>
    <submittedName>
        <fullName evidence="1">Uncharacterized protein</fullName>
    </submittedName>
</protein>
<dbReference type="STRING" id="201973.SAMN04488025_1011"/>
<evidence type="ECO:0000313" key="2">
    <source>
        <dbReference type="Proteomes" id="UP000198661"/>
    </source>
</evidence>
<organism evidence="1 2">
    <name type="scientific">Planifilum fulgidum</name>
    <dbReference type="NCBI Taxonomy" id="201973"/>
    <lineage>
        <taxon>Bacteria</taxon>
        <taxon>Bacillati</taxon>
        <taxon>Bacillota</taxon>
        <taxon>Bacilli</taxon>
        <taxon>Bacillales</taxon>
        <taxon>Thermoactinomycetaceae</taxon>
        <taxon>Planifilum</taxon>
    </lineage>
</organism>
<dbReference type="OrthoDB" id="9853023at2"/>
<evidence type="ECO:0000313" key="1">
    <source>
        <dbReference type="EMBL" id="SFF62601.1"/>
    </source>
</evidence>
<keyword evidence="2" id="KW-1185">Reference proteome</keyword>
<name>A0A1I2KBY1_9BACL</name>
<dbReference type="RefSeq" id="WP_092035279.1">
    <property type="nucleotide sequence ID" value="NZ_FOOK01000001.1"/>
</dbReference>
<dbReference type="AlphaFoldDB" id="A0A1I2KBY1"/>
<accession>A0A1I2KBY1</accession>
<reference evidence="1 2" key="1">
    <citation type="submission" date="2016-10" db="EMBL/GenBank/DDBJ databases">
        <authorList>
            <person name="de Groot N.N."/>
        </authorList>
    </citation>
    <scope>NUCLEOTIDE SEQUENCE [LARGE SCALE GENOMIC DNA]</scope>
    <source>
        <strain evidence="1 2">DSM 44945</strain>
    </source>
</reference>
<sequence length="72" mass="8113">MKIAIRRQLMSLQGSNCIRMGNYLVQRVGSSLNYRVMNARGELISIFPINDAVRLLESQGLQQEPVEPQIPA</sequence>
<dbReference type="EMBL" id="FOOK01000001">
    <property type="protein sequence ID" value="SFF62601.1"/>
    <property type="molecule type" value="Genomic_DNA"/>
</dbReference>
<gene>
    <name evidence="1" type="ORF">SAMN04488025_1011</name>
</gene>